<reference evidence="3" key="1">
    <citation type="submission" date="2019-04" db="EMBL/GenBank/DDBJ databases">
        <title>Genome sequence of Pseudomonas putida 1290, an auxin catabolizing strain.</title>
        <authorList>
            <person name="Laird T.S."/>
            <person name="Leveau J.H.J."/>
        </authorList>
    </citation>
    <scope>NUCLEOTIDE SEQUENCE [LARGE SCALE GENOMIC DNA]</scope>
    <source>
        <strain evidence="3">1290</strain>
    </source>
</reference>
<protein>
    <submittedName>
        <fullName evidence="2">Uncharacterized protein</fullName>
    </submittedName>
</protein>
<dbReference type="Proteomes" id="UP000298551">
    <property type="component" value="Chromosome"/>
</dbReference>
<dbReference type="EMBL" id="CP039371">
    <property type="protein sequence ID" value="QCI12692.1"/>
    <property type="molecule type" value="Genomic_DNA"/>
</dbReference>
<dbReference type="OrthoDB" id="7017006at2"/>
<accession>A0A4D6X8V4</accession>
<evidence type="ECO:0000256" key="1">
    <source>
        <dbReference type="SAM" id="Phobius"/>
    </source>
</evidence>
<feature type="transmembrane region" description="Helical" evidence="1">
    <location>
        <begin position="12"/>
        <end position="32"/>
    </location>
</feature>
<name>A0A4D6X8V4_PSEPU</name>
<evidence type="ECO:0000313" key="3">
    <source>
        <dbReference type="Proteomes" id="UP000298551"/>
    </source>
</evidence>
<keyword evidence="1" id="KW-0812">Transmembrane</keyword>
<dbReference type="RefSeq" id="WP_136914849.1">
    <property type="nucleotide sequence ID" value="NZ_CP039371.1"/>
</dbReference>
<dbReference type="AlphaFoldDB" id="A0A4D6X8V4"/>
<organism evidence="2 3">
    <name type="scientific">Pseudomonas putida</name>
    <name type="common">Arthrobacter siderocapsulatus</name>
    <dbReference type="NCBI Taxonomy" id="303"/>
    <lineage>
        <taxon>Bacteria</taxon>
        <taxon>Pseudomonadati</taxon>
        <taxon>Pseudomonadota</taxon>
        <taxon>Gammaproteobacteria</taxon>
        <taxon>Pseudomonadales</taxon>
        <taxon>Pseudomonadaceae</taxon>
        <taxon>Pseudomonas</taxon>
    </lineage>
</organism>
<gene>
    <name evidence="2" type="ORF">E6B08_15510</name>
</gene>
<keyword evidence="1" id="KW-1133">Transmembrane helix</keyword>
<keyword evidence="1" id="KW-0472">Membrane</keyword>
<evidence type="ECO:0000313" key="2">
    <source>
        <dbReference type="EMBL" id="QCI12692.1"/>
    </source>
</evidence>
<proteinExistence type="predicted"/>
<sequence>MATNLQAHRGMLTLTSIVAIGLLPLMFGLMVMSMQLDRQLETNARTAVEHTLLAVDRLLDQMQIATLEAPALSGEPGDETLASVTVELARDQAMQALTRNHSELTLRVELAGTAIWGYSASRDDHKALQEGEFLQRAHSDKYGYTVQGSYHPGHTGRQARHSMLQVLPSLALVSILTGATGYLGMARPRRLRAAQSSA</sequence>
<feature type="transmembrane region" description="Helical" evidence="1">
    <location>
        <begin position="166"/>
        <end position="185"/>
    </location>
</feature>